<feature type="transmembrane region" description="Helical" evidence="6">
    <location>
        <begin position="270"/>
        <end position="289"/>
    </location>
</feature>
<feature type="transmembrane region" description="Helical" evidence="6">
    <location>
        <begin position="7"/>
        <end position="30"/>
    </location>
</feature>
<evidence type="ECO:0000256" key="6">
    <source>
        <dbReference type="SAM" id="Phobius"/>
    </source>
</evidence>
<dbReference type="InterPro" id="IPR037185">
    <property type="entry name" value="EmrE-like"/>
</dbReference>
<organism evidence="8 9">
    <name type="scientific">Acinetobacter proteolyticus</name>
    <dbReference type="NCBI Taxonomy" id="1776741"/>
    <lineage>
        <taxon>Bacteria</taxon>
        <taxon>Pseudomonadati</taxon>
        <taxon>Pseudomonadota</taxon>
        <taxon>Gammaproteobacteria</taxon>
        <taxon>Moraxellales</taxon>
        <taxon>Moraxellaceae</taxon>
        <taxon>Acinetobacter</taxon>
    </lineage>
</organism>
<evidence type="ECO:0000313" key="8">
    <source>
        <dbReference type="EMBL" id="VXA56780.1"/>
    </source>
</evidence>
<evidence type="ECO:0000256" key="3">
    <source>
        <dbReference type="ARBA" id="ARBA00022692"/>
    </source>
</evidence>
<keyword evidence="5 6" id="KW-0472">Membrane</keyword>
<dbReference type="PANTHER" id="PTHR42920">
    <property type="entry name" value="OS03G0707200 PROTEIN-RELATED"/>
    <property type="match status" value="1"/>
</dbReference>
<evidence type="ECO:0000256" key="1">
    <source>
        <dbReference type="ARBA" id="ARBA00004651"/>
    </source>
</evidence>
<feature type="domain" description="EamA" evidence="7">
    <location>
        <begin position="4"/>
        <end position="138"/>
    </location>
</feature>
<evidence type="ECO:0000256" key="2">
    <source>
        <dbReference type="ARBA" id="ARBA00022475"/>
    </source>
</evidence>
<keyword evidence="2" id="KW-1003">Cell membrane</keyword>
<dbReference type="Proteomes" id="UP000430404">
    <property type="component" value="Unassembled WGS sequence"/>
</dbReference>
<feature type="transmembrane region" description="Helical" evidence="6">
    <location>
        <begin position="215"/>
        <end position="234"/>
    </location>
</feature>
<proteinExistence type="predicted"/>
<protein>
    <submittedName>
        <fullName evidence="8">Multidrug DMT transporter</fullName>
    </submittedName>
</protein>
<feature type="transmembrane region" description="Helical" evidence="6">
    <location>
        <begin position="36"/>
        <end position="57"/>
    </location>
</feature>
<feature type="transmembrane region" description="Helical" evidence="6">
    <location>
        <begin position="69"/>
        <end position="88"/>
    </location>
</feature>
<dbReference type="InterPro" id="IPR051258">
    <property type="entry name" value="Diverse_Substrate_Transporter"/>
</dbReference>
<evidence type="ECO:0000256" key="4">
    <source>
        <dbReference type="ARBA" id="ARBA00022989"/>
    </source>
</evidence>
<dbReference type="AlphaFoldDB" id="A0A653K797"/>
<sequence>MFQKAYFYPLFAILFWAGNVVVSKMASHAISPVAITFYRLVLALAVMSTFVLIPVWNNRHTIKQYWKQLALGGFLSVSLFQFLSYQAASTTTATNMAIVTALIPLLTMILSSVMLKDRLSYGMLFGGALSFYGILYLLSHGSITNIWKQGVHLGDGLMLIAAAGYALYGVLLKRWKMPIPAWQSNFVQSCFAIVYVLPFFIFLPASQMQLNQQTIPLIVYASIFSSVLLSYLWIEGVRHLGPNRNSIFMNLLPLFTALIAVALLGEHLQMFHYIGGGLTLLGILIAQTLQKPIQLKSASKQVLD</sequence>
<accession>A0A653K797</accession>
<dbReference type="PANTHER" id="PTHR42920:SF11">
    <property type="entry name" value="INNER MEMBRANE PROTEIN YTFF"/>
    <property type="match status" value="1"/>
</dbReference>
<gene>
    <name evidence="8" type="ORF">ACI8B_30245</name>
</gene>
<dbReference type="EMBL" id="CABWKZ010000023">
    <property type="protein sequence ID" value="VXA56780.1"/>
    <property type="molecule type" value="Genomic_DNA"/>
</dbReference>
<feature type="transmembrane region" description="Helical" evidence="6">
    <location>
        <begin position="151"/>
        <end position="172"/>
    </location>
</feature>
<feature type="transmembrane region" description="Helical" evidence="6">
    <location>
        <begin position="94"/>
        <end position="114"/>
    </location>
</feature>
<feature type="transmembrane region" description="Helical" evidence="6">
    <location>
        <begin position="246"/>
        <end position="264"/>
    </location>
</feature>
<name>A0A653K797_9GAMM</name>
<dbReference type="GO" id="GO:0005886">
    <property type="term" value="C:plasma membrane"/>
    <property type="evidence" value="ECO:0007669"/>
    <property type="project" value="UniProtKB-SubCell"/>
</dbReference>
<comment type="subcellular location">
    <subcellularLocation>
        <location evidence="1">Cell membrane</location>
        <topology evidence="1">Multi-pass membrane protein</topology>
    </subcellularLocation>
</comment>
<evidence type="ECO:0000256" key="5">
    <source>
        <dbReference type="ARBA" id="ARBA00023136"/>
    </source>
</evidence>
<feature type="transmembrane region" description="Helical" evidence="6">
    <location>
        <begin position="184"/>
        <end position="203"/>
    </location>
</feature>
<feature type="transmembrane region" description="Helical" evidence="6">
    <location>
        <begin position="121"/>
        <end position="139"/>
    </location>
</feature>
<dbReference type="InterPro" id="IPR000620">
    <property type="entry name" value="EamA_dom"/>
</dbReference>
<feature type="domain" description="EamA" evidence="7">
    <location>
        <begin position="153"/>
        <end position="285"/>
    </location>
</feature>
<dbReference type="SUPFAM" id="SSF103481">
    <property type="entry name" value="Multidrug resistance efflux transporter EmrE"/>
    <property type="match status" value="2"/>
</dbReference>
<dbReference type="Pfam" id="PF00892">
    <property type="entry name" value="EamA"/>
    <property type="match status" value="2"/>
</dbReference>
<keyword evidence="4 6" id="KW-1133">Transmembrane helix</keyword>
<evidence type="ECO:0000313" key="9">
    <source>
        <dbReference type="Proteomes" id="UP000430404"/>
    </source>
</evidence>
<dbReference type="RefSeq" id="WP_159724025.1">
    <property type="nucleotide sequence ID" value="NZ_LR732744.1"/>
</dbReference>
<keyword evidence="3 6" id="KW-0812">Transmembrane</keyword>
<reference evidence="8 9" key="1">
    <citation type="submission" date="2019-10" db="EMBL/GenBank/DDBJ databases">
        <authorList>
            <person name="Karimi E."/>
        </authorList>
    </citation>
    <scope>NUCLEOTIDE SEQUENCE [LARGE SCALE GENOMIC DNA]</scope>
    <source>
        <strain evidence="8">Acinetobacter sp. 8BE</strain>
    </source>
</reference>
<evidence type="ECO:0000259" key="7">
    <source>
        <dbReference type="Pfam" id="PF00892"/>
    </source>
</evidence>